<dbReference type="SUPFAM" id="SSF81383">
    <property type="entry name" value="F-box domain"/>
    <property type="match status" value="1"/>
</dbReference>
<dbReference type="AlphaFoldDB" id="A0AAQ3UEA1"/>
<evidence type="ECO:0000256" key="1">
    <source>
        <dbReference type="SAM" id="Phobius"/>
    </source>
</evidence>
<feature type="transmembrane region" description="Helical" evidence="1">
    <location>
        <begin position="508"/>
        <end position="528"/>
    </location>
</feature>
<keyword evidence="1" id="KW-0472">Membrane</keyword>
<gene>
    <name evidence="3" type="ORF">U9M48_037099</name>
</gene>
<dbReference type="InterPro" id="IPR036047">
    <property type="entry name" value="F-box-like_dom_sf"/>
</dbReference>
<dbReference type="Pfam" id="PF23635">
    <property type="entry name" value="Beta-prop_AT5G49610-like"/>
    <property type="match status" value="1"/>
</dbReference>
<proteinExistence type="predicted"/>
<dbReference type="PANTHER" id="PTHR33207">
    <property type="entry name" value="F-BOX DOMAIN CONTAINING PROTEIN-RELATED"/>
    <property type="match status" value="1"/>
</dbReference>
<dbReference type="Proteomes" id="UP001341281">
    <property type="component" value="Chromosome 08"/>
</dbReference>
<evidence type="ECO:0000259" key="2">
    <source>
        <dbReference type="Pfam" id="PF23635"/>
    </source>
</evidence>
<evidence type="ECO:0000313" key="4">
    <source>
        <dbReference type="Proteomes" id="UP001341281"/>
    </source>
</evidence>
<protein>
    <recommendedName>
        <fullName evidence="2">F-box protein AT5G49610-like beta-propeller domain-containing protein</fullName>
    </recommendedName>
</protein>
<keyword evidence="4" id="KW-1185">Reference proteome</keyword>
<accession>A0AAQ3UEA1</accession>
<reference evidence="3 4" key="1">
    <citation type="submission" date="2024-02" db="EMBL/GenBank/DDBJ databases">
        <title>High-quality chromosome-scale genome assembly of Pensacola bahiagrass (Paspalum notatum Flugge var. saurae).</title>
        <authorList>
            <person name="Vega J.M."/>
            <person name="Podio M."/>
            <person name="Orjuela J."/>
            <person name="Siena L.A."/>
            <person name="Pessino S.C."/>
            <person name="Combes M.C."/>
            <person name="Mariac C."/>
            <person name="Albertini E."/>
            <person name="Pupilli F."/>
            <person name="Ortiz J.P.A."/>
            <person name="Leblanc O."/>
        </authorList>
    </citation>
    <scope>NUCLEOTIDE SEQUENCE [LARGE SCALE GENOMIC DNA]</scope>
    <source>
        <strain evidence="3">R1</strain>
        <tissue evidence="3">Leaf</tissue>
    </source>
</reference>
<dbReference type="EMBL" id="CP144752">
    <property type="protein sequence ID" value="WVZ90839.1"/>
    <property type="molecule type" value="Genomic_DNA"/>
</dbReference>
<name>A0AAQ3UEA1_PASNO</name>
<keyword evidence="1" id="KW-1133">Transmembrane helix</keyword>
<sequence>MASPPPPAAAAPTTIGALDEDLLREIFLRLPSVTSLARAAFACRVFLRAVRSSPAFRRRFRELHPPPLLAVCLAPHMRAVVPAAADRCSSVVSDPDTAAAAAAFADLLRDADADEWRADPEIPYSECYVALVNRATNQTASYSPHSQSLKIYPKEPPHGGGDAYLEFHALSPDDGDPDQRPSRVVCVLHERSWAWARAAVFSSCTMEWRVFLEAGTLLPDGDRYTAGTVVNGFVCWVHSGRVLALDTAAFQFSLIYLPPPLKGQGPFSKLGQTKDGELCLVSVHQCDLSVWFPTADDEGVQWFTLHRLFPLHTSVKEITEHSGEDQAAYRWWVRPMAVIDGFVYLSVAYRSCMEPRSPEWFLSFCLETAQMNLLHKESCFLPSLIDPYIMTSWPSSLIDNKDLETGVIGQIFEDDGPTGTEEASPVLFTALESFKEALIDDDNVNFTTIGAFLLDDEKNSLQNKISTLESGLATARDRALRIGSGSNSREGMERGSWWQMWNGRLGSAYSQFLWLIVAFFIGIMMCFLL</sequence>
<feature type="domain" description="F-box protein AT5G49610-like beta-propeller" evidence="2">
    <location>
        <begin position="236"/>
        <end position="347"/>
    </location>
</feature>
<dbReference type="InterPro" id="IPR056594">
    <property type="entry name" value="AT5G49610-like_b-prop"/>
</dbReference>
<organism evidence="3 4">
    <name type="scientific">Paspalum notatum var. saurae</name>
    <dbReference type="NCBI Taxonomy" id="547442"/>
    <lineage>
        <taxon>Eukaryota</taxon>
        <taxon>Viridiplantae</taxon>
        <taxon>Streptophyta</taxon>
        <taxon>Embryophyta</taxon>
        <taxon>Tracheophyta</taxon>
        <taxon>Spermatophyta</taxon>
        <taxon>Magnoliopsida</taxon>
        <taxon>Liliopsida</taxon>
        <taxon>Poales</taxon>
        <taxon>Poaceae</taxon>
        <taxon>PACMAD clade</taxon>
        <taxon>Panicoideae</taxon>
        <taxon>Andropogonodae</taxon>
        <taxon>Paspaleae</taxon>
        <taxon>Paspalinae</taxon>
        <taxon>Paspalum</taxon>
    </lineage>
</organism>
<evidence type="ECO:0000313" key="3">
    <source>
        <dbReference type="EMBL" id="WVZ90839.1"/>
    </source>
</evidence>
<keyword evidence="1" id="KW-0812">Transmembrane</keyword>